<dbReference type="GO" id="GO:0015035">
    <property type="term" value="F:protein-disulfide reductase activity"/>
    <property type="evidence" value="ECO:0007669"/>
    <property type="project" value="TreeGrafter"/>
</dbReference>
<dbReference type="RefSeq" id="WP_068703519.1">
    <property type="nucleotide sequence ID" value="NZ_BDCR01000003.1"/>
</dbReference>
<dbReference type="Pfam" id="PF00085">
    <property type="entry name" value="Thioredoxin"/>
    <property type="match status" value="1"/>
</dbReference>
<dbReference type="InterPro" id="IPR013766">
    <property type="entry name" value="Thioredoxin_domain"/>
</dbReference>
<feature type="signal peptide" evidence="1">
    <location>
        <begin position="1"/>
        <end position="20"/>
    </location>
</feature>
<organism evidence="3 4">
    <name type="scientific">Paludibacter jiangxiensis</name>
    <dbReference type="NCBI Taxonomy" id="681398"/>
    <lineage>
        <taxon>Bacteria</taxon>
        <taxon>Pseudomonadati</taxon>
        <taxon>Bacteroidota</taxon>
        <taxon>Bacteroidia</taxon>
        <taxon>Bacteroidales</taxon>
        <taxon>Paludibacteraceae</taxon>
        <taxon>Paludibacter</taxon>
    </lineage>
</organism>
<dbReference type="SUPFAM" id="SSF52833">
    <property type="entry name" value="Thioredoxin-like"/>
    <property type="match status" value="1"/>
</dbReference>
<dbReference type="OrthoDB" id="9790390at2"/>
<dbReference type="EMBL" id="BDCR01000003">
    <property type="protein sequence ID" value="GAT62843.1"/>
    <property type="molecule type" value="Genomic_DNA"/>
</dbReference>
<proteinExistence type="predicted"/>
<evidence type="ECO:0000256" key="1">
    <source>
        <dbReference type="SAM" id="SignalP"/>
    </source>
</evidence>
<protein>
    <submittedName>
        <fullName evidence="3">Thioredoxin</fullName>
    </submittedName>
</protein>
<dbReference type="PRINTS" id="PR00421">
    <property type="entry name" value="THIOREDOXIN"/>
</dbReference>
<feature type="chain" id="PRO_5007905063" evidence="1">
    <location>
        <begin position="21"/>
        <end position="143"/>
    </location>
</feature>
<sequence>MRKLIFTTIALCFLIAPAVAAQTPVIKQISESEFRKLVWDYTKSPAVKLQSRLPVIIDFFATWCRPCKELSPSIDRLQKEYAGKLIIYRVDVDKDRALAEKMNIQAMPTLLFINTKNQKSETVGLISYDELKKAAIQKLQIKK</sequence>
<dbReference type="CDD" id="cd02947">
    <property type="entry name" value="TRX_family"/>
    <property type="match status" value="1"/>
</dbReference>
<feature type="domain" description="Thioredoxin" evidence="2">
    <location>
        <begin position="10"/>
        <end position="141"/>
    </location>
</feature>
<reference evidence="4" key="2">
    <citation type="journal article" date="2017" name="Genome Announc.">
        <title>Draft genome sequence of Paludibacter jiangxiensis NM7(T), a propionate-producing fermentative bacterium.</title>
        <authorList>
            <person name="Qiu Y.-L."/>
            <person name="Tourlousse D.M."/>
            <person name="Matsuura N."/>
            <person name="Ohashi A."/>
            <person name="Sekiguchi Y."/>
        </authorList>
    </citation>
    <scope>NUCLEOTIDE SEQUENCE [LARGE SCALE GENOMIC DNA]</scope>
    <source>
        <strain evidence="4">NM7</strain>
    </source>
</reference>
<accession>A0A170ZN48</accession>
<comment type="caution">
    <text evidence="3">The sequence shown here is derived from an EMBL/GenBank/DDBJ whole genome shotgun (WGS) entry which is preliminary data.</text>
</comment>
<dbReference type="PROSITE" id="PS51352">
    <property type="entry name" value="THIOREDOXIN_2"/>
    <property type="match status" value="1"/>
</dbReference>
<dbReference type="AlphaFoldDB" id="A0A170ZN48"/>
<dbReference type="PANTHER" id="PTHR45663:SF11">
    <property type="entry name" value="GEO12009P1"/>
    <property type="match status" value="1"/>
</dbReference>
<dbReference type="GO" id="GO:0005737">
    <property type="term" value="C:cytoplasm"/>
    <property type="evidence" value="ECO:0007669"/>
    <property type="project" value="TreeGrafter"/>
</dbReference>
<dbReference type="InterPro" id="IPR036249">
    <property type="entry name" value="Thioredoxin-like_sf"/>
</dbReference>
<name>A0A170ZN48_9BACT</name>
<evidence type="ECO:0000259" key="2">
    <source>
        <dbReference type="PROSITE" id="PS51352"/>
    </source>
</evidence>
<keyword evidence="1" id="KW-0732">Signal</keyword>
<gene>
    <name evidence="3" type="ORF">PJIAN_3154</name>
</gene>
<dbReference type="PANTHER" id="PTHR45663">
    <property type="entry name" value="GEO12009P1"/>
    <property type="match status" value="1"/>
</dbReference>
<keyword evidence="4" id="KW-1185">Reference proteome</keyword>
<dbReference type="Proteomes" id="UP000076586">
    <property type="component" value="Unassembled WGS sequence"/>
</dbReference>
<reference evidence="4" key="1">
    <citation type="submission" date="2016-04" db="EMBL/GenBank/DDBJ databases">
        <title>Draft genome sequence of Paludibacter jiangxiensis strain NM7.</title>
        <authorList>
            <person name="Qiu Y."/>
            <person name="Matsuura N."/>
            <person name="Ohashi A."/>
            <person name="Tourlousse M.D."/>
            <person name="Sekiguchi Y."/>
        </authorList>
    </citation>
    <scope>NUCLEOTIDE SEQUENCE [LARGE SCALE GENOMIC DNA]</scope>
    <source>
        <strain evidence="4">NM7</strain>
    </source>
</reference>
<dbReference type="STRING" id="681398.PJIAN_3154"/>
<evidence type="ECO:0000313" key="4">
    <source>
        <dbReference type="Proteomes" id="UP000076586"/>
    </source>
</evidence>
<dbReference type="Gene3D" id="3.40.30.10">
    <property type="entry name" value="Glutaredoxin"/>
    <property type="match status" value="1"/>
</dbReference>
<evidence type="ECO:0000313" key="3">
    <source>
        <dbReference type="EMBL" id="GAT62843.1"/>
    </source>
</evidence>